<evidence type="ECO:0000256" key="2">
    <source>
        <dbReference type="ARBA" id="ARBA00022692"/>
    </source>
</evidence>
<comment type="subcellular location">
    <subcellularLocation>
        <location evidence="1">Membrane</location>
        <topology evidence="1">Multi-pass membrane protein</topology>
    </subcellularLocation>
</comment>
<proteinExistence type="predicted"/>
<dbReference type="RefSeq" id="WP_071389597.1">
    <property type="nucleotide sequence ID" value="NZ_MLQS01000015.1"/>
</dbReference>
<dbReference type="AlphaFoldDB" id="A0A1S2M8K5"/>
<dbReference type="STRING" id="472963.BKP45_10270"/>
<dbReference type="OrthoDB" id="1864035at2"/>
<evidence type="ECO:0000256" key="1">
    <source>
        <dbReference type="ARBA" id="ARBA00004141"/>
    </source>
</evidence>
<dbReference type="EMBL" id="MLQS01000015">
    <property type="protein sequence ID" value="OIJ20157.1"/>
    <property type="molecule type" value="Genomic_DNA"/>
</dbReference>
<dbReference type="GO" id="GO:0016020">
    <property type="term" value="C:membrane"/>
    <property type="evidence" value="ECO:0007669"/>
    <property type="project" value="UniProtKB-SubCell"/>
</dbReference>
<evidence type="ECO:0000313" key="8">
    <source>
        <dbReference type="Proteomes" id="UP000180057"/>
    </source>
</evidence>
<evidence type="ECO:0000259" key="6">
    <source>
        <dbReference type="Pfam" id="PF01061"/>
    </source>
</evidence>
<sequence length="244" mass="27567">MVIRSSYFMFRRLFRNYIGMSILLLLPIALITVLGLIADDAISDPLGIPMKDQVAVTMMLSFLLFGGFFTMEYVKEDLLSSMKWRMYSLPYPSHKHAYSILISCTLFNVLQSFLIVLYTLFVYDVNWGNLGFVLFILITVATVVQFVFINFVLGVKNYKTAERLGTGFGLACLMVSEVWFPLPEGAFFQFLSTYSNPFALGQNMIFATITGEYIDKAIISFVILLVSAIVLVISGAYFGRRKLA</sequence>
<keyword evidence="8" id="KW-1185">Reference proteome</keyword>
<feature type="transmembrane region" description="Helical" evidence="5">
    <location>
        <begin position="54"/>
        <end position="75"/>
    </location>
</feature>
<feature type="transmembrane region" description="Helical" evidence="5">
    <location>
        <begin position="217"/>
        <end position="238"/>
    </location>
</feature>
<feature type="transmembrane region" description="Helical" evidence="5">
    <location>
        <begin position="127"/>
        <end position="152"/>
    </location>
</feature>
<evidence type="ECO:0000313" key="7">
    <source>
        <dbReference type="EMBL" id="OIJ20157.1"/>
    </source>
</evidence>
<dbReference type="Proteomes" id="UP000180057">
    <property type="component" value="Unassembled WGS sequence"/>
</dbReference>
<feature type="transmembrane region" description="Helical" evidence="5">
    <location>
        <begin position="164"/>
        <end position="182"/>
    </location>
</feature>
<evidence type="ECO:0000256" key="3">
    <source>
        <dbReference type="ARBA" id="ARBA00022989"/>
    </source>
</evidence>
<dbReference type="InterPro" id="IPR013525">
    <property type="entry name" value="ABC2_TM"/>
</dbReference>
<name>A0A1S2M8K5_9BACI</name>
<feature type="transmembrane region" description="Helical" evidence="5">
    <location>
        <begin position="96"/>
        <end position="121"/>
    </location>
</feature>
<keyword evidence="2 5" id="KW-0812">Transmembrane</keyword>
<evidence type="ECO:0000256" key="5">
    <source>
        <dbReference type="SAM" id="Phobius"/>
    </source>
</evidence>
<accession>A0A1S2M8K5</accession>
<organism evidence="7 8">
    <name type="scientific">Anaerobacillus alkalidiazotrophicus</name>
    <dbReference type="NCBI Taxonomy" id="472963"/>
    <lineage>
        <taxon>Bacteria</taxon>
        <taxon>Bacillati</taxon>
        <taxon>Bacillota</taxon>
        <taxon>Bacilli</taxon>
        <taxon>Bacillales</taxon>
        <taxon>Bacillaceae</taxon>
        <taxon>Anaerobacillus</taxon>
    </lineage>
</organism>
<reference evidence="7 8" key="1">
    <citation type="submission" date="2016-10" db="EMBL/GenBank/DDBJ databases">
        <title>Draft genome sequences of four alkaliphilic bacteria belonging to the Anaerobacillus genus.</title>
        <authorList>
            <person name="Bassil N.M."/>
            <person name="Lloyd J.R."/>
        </authorList>
    </citation>
    <scope>NUCLEOTIDE SEQUENCE [LARGE SCALE GENOMIC DNA]</scope>
    <source>
        <strain evidence="7 8">DSM 22531</strain>
    </source>
</reference>
<dbReference type="Pfam" id="PF01061">
    <property type="entry name" value="ABC2_membrane"/>
    <property type="match status" value="1"/>
</dbReference>
<evidence type="ECO:0000256" key="4">
    <source>
        <dbReference type="ARBA" id="ARBA00023136"/>
    </source>
</evidence>
<dbReference type="GO" id="GO:0140359">
    <property type="term" value="F:ABC-type transporter activity"/>
    <property type="evidence" value="ECO:0007669"/>
    <property type="project" value="InterPro"/>
</dbReference>
<keyword evidence="4 5" id="KW-0472">Membrane</keyword>
<comment type="caution">
    <text evidence="7">The sequence shown here is derived from an EMBL/GenBank/DDBJ whole genome shotgun (WGS) entry which is preliminary data.</text>
</comment>
<protein>
    <submittedName>
        <fullName evidence="7">ABC transporter</fullName>
    </submittedName>
</protein>
<keyword evidence="3 5" id="KW-1133">Transmembrane helix</keyword>
<gene>
    <name evidence="7" type="ORF">BKP45_10270</name>
</gene>
<feature type="domain" description="ABC-2 type transporter transmembrane" evidence="6">
    <location>
        <begin position="9"/>
        <end position="207"/>
    </location>
</feature>